<organism evidence="3 4">
    <name type="scientific">Xylanimonas protaetiae</name>
    <dbReference type="NCBI Taxonomy" id="2509457"/>
    <lineage>
        <taxon>Bacteria</taxon>
        <taxon>Bacillati</taxon>
        <taxon>Actinomycetota</taxon>
        <taxon>Actinomycetes</taxon>
        <taxon>Micrococcales</taxon>
        <taxon>Promicromonosporaceae</taxon>
        <taxon>Xylanimonas</taxon>
    </lineage>
</organism>
<reference evidence="3 4" key="1">
    <citation type="submission" date="2019-01" db="EMBL/GenBank/DDBJ databases">
        <title>Genome sequencing of strain FW10M-9.</title>
        <authorList>
            <person name="Heo J."/>
            <person name="Kim S.-J."/>
            <person name="Kim J.-S."/>
            <person name="Hong S.-B."/>
            <person name="Kwon S.-W."/>
        </authorList>
    </citation>
    <scope>NUCLEOTIDE SEQUENCE [LARGE SCALE GENOMIC DNA]</scope>
    <source>
        <strain evidence="3 4">FW10M-9</strain>
    </source>
</reference>
<dbReference type="InterPro" id="IPR010982">
    <property type="entry name" value="Lambda_DNA-bd_dom_sf"/>
</dbReference>
<dbReference type="CDD" id="cd00093">
    <property type="entry name" value="HTH_XRE"/>
    <property type="match status" value="1"/>
</dbReference>
<dbReference type="Pfam" id="PF10901">
    <property type="entry name" value="DUF2690"/>
    <property type="match status" value="1"/>
</dbReference>
<dbReference type="InterPro" id="IPR021224">
    <property type="entry name" value="DUF2690"/>
</dbReference>
<dbReference type="SUPFAM" id="SSF47413">
    <property type="entry name" value="lambda repressor-like DNA-binding domains"/>
    <property type="match status" value="1"/>
</dbReference>
<sequence>MSPAPETDNTVEHLANDLRTLRSGAGNPTLEALARRTGISKTVLSDAFAGKRLPTARTVAAVVRELGGDVEEFAARRAGLDPAGREPAPRPAGTAPSPAQRTVRVAVAAWVAVATGVVGIAAGAAGATLVGPGTSAAASRTQATPAPGPSSDPGTATDARTAVTTGDDPAMTDCVNDAAVAAAETRARDTLLEIIWSDACQAGWARVTRYDGAAAGNQVSASIYREVAPDADDRQDTTEPGVQGAYTTLLVRPTPDTRLCAVGEITVDGEHFGLGDPLCL</sequence>
<evidence type="ECO:0000256" key="1">
    <source>
        <dbReference type="SAM" id="MobiDB-lite"/>
    </source>
</evidence>
<dbReference type="RefSeq" id="WP_129190135.1">
    <property type="nucleotide sequence ID" value="NZ_CP035493.1"/>
</dbReference>
<dbReference type="OrthoDB" id="4988873at2"/>
<feature type="compositionally biased region" description="Basic and acidic residues" evidence="1">
    <location>
        <begin position="77"/>
        <end position="88"/>
    </location>
</feature>
<feature type="region of interest" description="Disordered" evidence="1">
    <location>
        <begin position="77"/>
        <end position="100"/>
    </location>
</feature>
<dbReference type="AlphaFoldDB" id="A0A4P6F708"/>
<gene>
    <name evidence="3" type="ORF">ET471_16565</name>
</gene>
<evidence type="ECO:0000313" key="3">
    <source>
        <dbReference type="EMBL" id="QAY71444.1"/>
    </source>
</evidence>
<dbReference type="KEGG" id="xya:ET471_16565"/>
<dbReference type="PROSITE" id="PS50943">
    <property type="entry name" value="HTH_CROC1"/>
    <property type="match status" value="1"/>
</dbReference>
<dbReference type="EMBL" id="CP035493">
    <property type="protein sequence ID" value="QAY71444.1"/>
    <property type="molecule type" value="Genomic_DNA"/>
</dbReference>
<evidence type="ECO:0000313" key="4">
    <source>
        <dbReference type="Proteomes" id="UP000292118"/>
    </source>
</evidence>
<dbReference type="GO" id="GO:0003677">
    <property type="term" value="F:DNA binding"/>
    <property type="evidence" value="ECO:0007669"/>
    <property type="project" value="InterPro"/>
</dbReference>
<feature type="region of interest" description="Disordered" evidence="1">
    <location>
        <begin position="132"/>
        <end position="168"/>
    </location>
</feature>
<feature type="compositionally biased region" description="Low complexity" evidence="1">
    <location>
        <begin position="91"/>
        <end position="100"/>
    </location>
</feature>
<keyword evidence="4" id="KW-1185">Reference proteome</keyword>
<dbReference type="Proteomes" id="UP000292118">
    <property type="component" value="Chromosome"/>
</dbReference>
<dbReference type="Pfam" id="PF13560">
    <property type="entry name" value="HTH_31"/>
    <property type="match status" value="1"/>
</dbReference>
<evidence type="ECO:0000259" key="2">
    <source>
        <dbReference type="PROSITE" id="PS50943"/>
    </source>
</evidence>
<protein>
    <submittedName>
        <fullName evidence="3">XRE family transcriptional regulator</fullName>
    </submittedName>
</protein>
<dbReference type="Gene3D" id="1.10.260.40">
    <property type="entry name" value="lambda repressor-like DNA-binding domains"/>
    <property type="match status" value="1"/>
</dbReference>
<dbReference type="InterPro" id="IPR001387">
    <property type="entry name" value="Cro/C1-type_HTH"/>
</dbReference>
<accession>A0A4P6F708</accession>
<dbReference type="SMART" id="SM00530">
    <property type="entry name" value="HTH_XRE"/>
    <property type="match status" value="1"/>
</dbReference>
<proteinExistence type="predicted"/>
<name>A0A4P6F708_9MICO</name>
<feature type="domain" description="HTH cro/C1-type" evidence="2">
    <location>
        <begin position="29"/>
        <end position="73"/>
    </location>
</feature>